<dbReference type="Pfam" id="PF01063">
    <property type="entry name" value="Aminotran_4"/>
    <property type="match status" value="1"/>
</dbReference>
<sequence length="341" mass="38079">MRGFILASFNPSTHTRYTVRCNFFAYSLPFIKGLTGTSMMVGIATTVHHLGAYTSARTFRQTSIIDFQGHMQRLCDSLARMVDRLQWTDHQGQRITHLALEATADTQPLAAQSDIQRFLSAVHSPAQLGKVLMPMIHRALVQFFERNMNESVQSTPEEAKVTMVLSIDEKRHRPICAVHVQSLSQPQQEYCSIEICPAKRECPLAKDSQWMRDRQTIADQQQPGVNETVLVDPATNELTEGLSSNFFTIQAQNATLPAPTENATGINLDHIKVVAAPAGTVLLGTIMKLVLQVCQEHNIAVEERCPTVSELETDQWLGAFITSTSRLVLPVDKVYLKHPTR</sequence>
<dbReference type="SUPFAM" id="SSF56752">
    <property type="entry name" value="D-aminoacid aminotransferase-like PLP-dependent enzymes"/>
    <property type="match status" value="1"/>
</dbReference>
<organism evidence="1 2">
    <name type="scientific">Dimargaris verticillata</name>
    <dbReference type="NCBI Taxonomy" id="2761393"/>
    <lineage>
        <taxon>Eukaryota</taxon>
        <taxon>Fungi</taxon>
        <taxon>Fungi incertae sedis</taxon>
        <taxon>Zoopagomycota</taxon>
        <taxon>Kickxellomycotina</taxon>
        <taxon>Dimargaritomycetes</taxon>
        <taxon>Dimargaritales</taxon>
        <taxon>Dimargaritaceae</taxon>
        <taxon>Dimargaris</taxon>
    </lineage>
</organism>
<dbReference type="Gene3D" id="3.20.10.10">
    <property type="entry name" value="D-amino Acid Aminotransferase, subunit A, domain 2"/>
    <property type="match status" value="1"/>
</dbReference>
<feature type="non-terminal residue" evidence="1">
    <location>
        <position position="1"/>
    </location>
</feature>
<dbReference type="PANTHER" id="PTHR47703">
    <property type="entry name" value="D-AMINOACID AMINOTRANSFERASE-LIKE PLP-DEPENDENT ENZYMES SUPERFAMILY PROTEIN"/>
    <property type="match status" value="1"/>
</dbReference>
<dbReference type="InterPro" id="IPR043132">
    <property type="entry name" value="BCAT-like_C"/>
</dbReference>
<proteinExistence type="predicted"/>
<dbReference type="PANTHER" id="PTHR47703:SF2">
    <property type="entry name" value="D-AMINOACID AMINOTRANSFERASE-LIKE PLP-DEPENDENT ENZYMES SUPERFAMILY PROTEIN"/>
    <property type="match status" value="1"/>
</dbReference>
<dbReference type="EMBL" id="JANBQB010001120">
    <property type="protein sequence ID" value="KAJ1972225.1"/>
    <property type="molecule type" value="Genomic_DNA"/>
</dbReference>
<evidence type="ECO:0000313" key="2">
    <source>
        <dbReference type="Proteomes" id="UP001151582"/>
    </source>
</evidence>
<accession>A0A9W8E741</accession>
<keyword evidence="2" id="KW-1185">Reference proteome</keyword>
<dbReference type="GO" id="GO:0003824">
    <property type="term" value="F:catalytic activity"/>
    <property type="evidence" value="ECO:0007669"/>
    <property type="project" value="InterPro"/>
</dbReference>
<reference evidence="1" key="1">
    <citation type="submission" date="2022-07" db="EMBL/GenBank/DDBJ databases">
        <title>Phylogenomic reconstructions and comparative analyses of Kickxellomycotina fungi.</title>
        <authorList>
            <person name="Reynolds N.K."/>
            <person name="Stajich J.E."/>
            <person name="Barry K."/>
            <person name="Grigoriev I.V."/>
            <person name="Crous P."/>
            <person name="Smith M.E."/>
        </authorList>
    </citation>
    <scope>NUCLEOTIDE SEQUENCE</scope>
    <source>
        <strain evidence="1">RSA 567</strain>
    </source>
</reference>
<dbReference type="OrthoDB" id="59470at2759"/>
<dbReference type="InterPro" id="IPR036038">
    <property type="entry name" value="Aminotransferase-like"/>
</dbReference>
<dbReference type="InterPro" id="IPR001544">
    <property type="entry name" value="Aminotrans_IV"/>
</dbReference>
<comment type="caution">
    <text evidence="1">The sequence shown here is derived from an EMBL/GenBank/DDBJ whole genome shotgun (WGS) entry which is preliminary data.</text>
</comment>
<dbReference type="AlphaFoldDB" id="A0A9W8E741"/>
<name>A0A9W8E741_9FUNG</name>
<dbReference type="Proteomes" id="UP001151582">
    <property type="component" value="Unassembled WGS sequence"/>
</dbReference>
<protein>
    <submittedName>
        <fullName evidence="1">Uncharacterized protein</fullName>
    </submittedName>
</protein>
<gene>
    <name evidence="1" type="ORF">H4R34_005478</name>
</gene>
<evidence type="ECO:0000313" key="1">
    <source>
        <dbReference type="EMBL" id="KAJ1972225.1"/>
    </source>
</evidence>